<gene>
    <name evidence="8" type="ORF">SCF082_LOCUS15538</name>
</gene>
<protein>
    <submittedName>
        <fullName evidence="8">Chloroplastic (Apurinic endonuclease-redox protein)</fullName>
    </submittedName>
</protein>
<dbReference type="Pfam" id="PF03372">
    <property type="entry name" value="Exo_endo_phos"/>
    <property type="match status" value="1"/>
</dbReference>
<comment type="similarity">
    <text evidence="2">Belongs to the DNA repair enzymes AP/ExoA family.</text>
</comment>
<dbReference type="InterPro" id="IPR036691">
    <property type="entry name" value="Endo/exonu/phosph_ase_sf"/>
</dbReference>
<proteinExistence type="inferred from homology"/>
<dbReference type="PANTHER" id="PTHR22748">
    <property type="entry name" value="AP ENDONUCLEASE"/>
    <property type="match status" value="1"/>
</dbReference>
<dbReference type="PROSITE" id="PS51435">
    <property type="entry name" value="AP_NUCLEASE_F1_4"/>
    <property type="match status" value="1"/>
</dbReference>
<evidence type="ECO:0000313" key="8">
    <source>
        <dbReference type="EMBL" id="CAK9021874.1"/>
    </source>
</evidence>
<evidence type="ECO:0000256" key="6">
    <source>
        <dbReference type="SAM" id="MobiDB-lite"/>
    </source>
</evidence>
<dbReference type="EMBL" id="CAXAMM010009979">
    <property type="protein sequence ID" value="CAK9021874.1"/>
    <property type="molecule type" value="Genomic_DNA"/>
</dbReference>
<feature type="region of interest" description="Disordered" evidence="6">
    <location>
        <begin position="345"/>
        <end position="436"/>
    </location>
</feature>
<evidence type="ECO:0000256" key="4">
    <source>
        <dbReference type="ARBA" id="ARBA00022801"/>
    </source>
</evidence>
<dbReference type="InterPro" id="IPR005135">
    <property type="entry name" value="Endo/exonuclease/phosphatase"/>
</dbReference>
<feature type="region of interest" description="Disordered" evidence="6">
    <location>
        <begin position="1262"/>
        <end position="1282"/>
    </location>
</feature>
<feature type="compositionally biased region" description="Acidic residues" evidence="6">
    <location>
        <begin position="1147"/>
        <end position="1163"/>
    </location>
</feature>
<dbReference type="InterPro" id="IPR004808">
    <property type="entry name" value="AP_endonuc_1"/>
</dbReference>
<name>A0ABP0K5J1_9DINO</name>
<keyword evidence="3" id="KW-0479">Metal-binding</keyword>
<evidence type="ECO:0000313" key="9">
    <source>
        <dbReference type="Proteomes" id="UP001642464"/>
    </source>
</evidence>
<evidence type="ECO:0000256" key="5">
    <source>
        <dbReference type="ARBA" id="ARBA00022842"/>
    </source>
</evidence>
<keyword evidence="8" id="KW-0540">Nuclease</keyword>
<dbReference type="CDD" id="cd09087">
    <property type="entry name" value="Ape1-like_AP-endo"/>
    <property type="match status" value="1"/>
</dbReference>
<dbReference type="Proteomes" id="UP001642464">
    <property type="component" value="Unassembled WGS sequence"/>
</dbReference>
<dbReference type="NCBIfam" id="TIGR00633">
    <property type="entry name" value="xth"/>
    <property type="match status" value="1"/>
</dbReference>
<keyword evidence="9" id="KW-1185">Reference proteome</keyword>
<feature type="compositionally biased region" description="Basic and acidic residues" evidence="6">
    <location>
        <begin position="1262"/>
        <end position="1276"/>
    </location>
</feature>
<feature type="compositionally biased region" description="Basic and acidic residues" evidence="6">
    <location>
        <begin position="417"/>
        <end position="436"/>
    </location>
</feature>
<reference evidence="8 9" key="1">
    <citation type="submission" date="2024-02" db="EMBL/GenBank/DDBJ databases">
        <authorList>
            <person name="Chen Y."/>
            <person name="Shah S."/>
            <person name="Dougan E. K."/>
            <person name="Thang M."/>
            <person name="Chan C."/>
        </authorList>
    </citation>
    <scope>NUCLEOTIDE SEQUENCE [LARGE SCALE GENOMIC DNA]</scope>
</reference>
<dbReference type="PANTHER" id="PTHR22748:SF6">
    <property type="entry name" value="DNA-(APURINIC OR APYRIMIDINIC SITE) ENDONUCLEASE"/>
    <property type="match status" value="1"/>
</dbReference>
<accession>A0ABP0K5J1</accession>
<feature type="compositionally biased region" description="Basic and acidic residues" evidence="6">
    <location>
        <begin position="386"/>
        <end position="401"/>
    </location>
</feature>
<feature type="compositionally biased region" description="Low complexity" evidence="6">
    <location>
        <begin position="992"/>
        <end position="1007"/>
    </location>
</feature>
<evidence type="ECO:0000256" key="2">
    <source>
        <dbReference type="ARBA" id="ARBA00007092"/>
    </source>
</evidence>
<feature type="region of interest" description="Disordered" evidence="6">
    <location>
        <begin position="1136"/>
        <end position="1164"/>
    </location>
</feature>
<feature type="region of interest" description="Disordered" evidence="6">
    <location>
        <begin position="1367"/>
        <end position="1455"/>
    </location>
</feature>
<dbReference type="SUPFAM" id="SSF56219">
    <property type="entry name" value="DNase I-like"/>
    <property type="match status" value="1"/>
</dbReference>
<evidence type="ECO:0000256" key="1">
    <source>
        <dbReference type="ARBA" id="ARBA00001946"/>
    </source>
</evidence>
<feature type="region of interest" description="Disordered" evidence="6">
    <location>
        <begin position="966"/>
        <end position="1007"/>
    </location>
</feature>
<evidence type="ECO:0000259" key="7">
    <source>
        <dbReference type="Pfam" id="PF03372"/>
    </source>
</evidence>
<keyword evidence="8" id="KW-0255">Endonuclease</keyword>
<keyword evidence="4" id="KW-0378">Hydrolase</keyword>
<feature type="compositionally biased region" description="Acidic residues" evidence="6">
    <location>
        <begin position="980"/>
        <end position="991"/>
    </location>
</feature>
<keyword evidence="5" id="KW-0460">Magnesium</keyword>
<dbReference type="Gene3D" id="3.60.10.10">
    <property type="entry name" value="Endonuclease/exonuclease/phosphatase"/>
    <property type="match status" value="1"/>
</dbReference>
<sequence length="1741" mass="194147">MAAPTSLSDFCSYAQVTREVLMQHYFEPYDNTIECTRNSIFWIYTNMNPYMKPMRKDEVQVSLDLLTTIRILPWDQQPDEHLVFALPQNPERMQVTEVTEKEFSVAALFLEELAKTCPGDYGGFTWEKMKREWFDGYPQVVSRVNYPSKTHWVIRFCCSLGIPESNIHLVKRKGDKHKHSERMTAVIDDDWDALLSLGFGAQKSLKEGFWFQAQYQDFPRPRHKWDEWMASMTKMVADFWSLQSELGLGCTQTALDIFREGPPNGPHSQDLVERALAALVDNVKDEVFEEVAASATATVSSAAAADLAHAPEAQPPAEALPLESCAQDEPGPVDDDEAAPGAIVTEEAAPEKAASSSSSSSSYYDESESPAKKPAGVNGNNQACKTEPDQTQDARRIREETDSSQDASRPPRARPRLHLEPSEAQIKKEKPGAVSELKENKQRVATQQDLENAVKQITDTVMEQVRMQLPAAASMAIPVLAAPVPASGSGAWYSGGYARNRQSGWANRKAERAAADRERRQAHLLKVHDALQCIFAHEMFKDIRGESPLSPTNGGRESPLDLSQAAAALKSVGVYRCAGNFFHQDLLWLATHKIPINNSQVQQIKDYWFPPNAEPSLCPFTINLAVEKPTSVADRPEAGFARLSPAEPVHALLFALAEAIQRKAPEHVLRAFKSCVLTASFVFEICGVGEARYWRAQNIREEMVEKGLAVQMTLRQRIFDIAGFHEAKSKTETNLGSKKLAGLYSAHLKLASNQERISESFVDSALTIHRRLLSQPACQQVLEWCDQNWLSVSPWKSIYALQALIDRAGTPEMIAWALQGMVDGVRMSFLDAGVFVISKLKDSRVSYIEVLKMKKKVLQHLLTEWLMSLELPTEWKNKIKSTFSSFEKVRGHFAPYPQQTADTAWLLGAPTSVSEISTFLEGVIYGQEYDGRYKDGIKNRHEVQDFLAYSSVKSTMENLGALVRQEARPQAPNAPQVEEKAEETETAEAEASEAAPASVTAAEAAPASTLTDSDAAMWRQHMRKVVQQHVRFVSDHRSNADLEEALKETPSMSLRGDQTGMALFHFDLKKYGEPTTRPDLRIATFREALYTRLVKSVLNARKGATDGHTPHLQVSEVALLFDGGKKGLRNKLLAPWREGTASKADGGEEGEEEGEEGGEEEDDKPTLFVDLLQIGYSEQSLAARKKRVRGTCTIKQMEQCHVLSAKKLTLPSRDRKHFDGSTTGDLITNVKMPSWTEEWQLDWKTKKELLGKKHQILVGGKTEFKDEEKPNDRASNAKEPVSFHSPPLELYEELLHCFYAKMVFDLTPLDARFAYAALRNRVGYVGVAYNPEHERLMEERGHFLLELIQNADDNRYSAEISPELALQLGRAEDREPIGASTDLEDTHEETKTPPPKKGKAKAADAGRPTPPKRTISAVSEGDSQKPKRGKKAKEGPYTCYKEQGSIPEPELPRRSDALPAGKKAFTVLSWNVGGLRAFLKSRKKDLENAVQLARSPAVIGIMEHKLQDSTADSEAALKELSETLPDYELACVNYSTAKKGYSGVLVLLRKEAPRPVAVTAEDLPSAAQEGRIVVLEFETVYVVVCYVPNSGDQLKRLTQRIEEWDVQLRQRLQDLGKKKHVLLMGDLNVAHQDKDIWNVEAPHVPKSAGTTNEERESFSKLIDSGFKDGFSLRHPEVLGAFTYWSVRAGNRPKNRGLRLDYAMVSDSLVSAQEHQTHFWDAFHLPAVATGDHCPVGAVLAV</sequence>
<feature type="domain" description="Endonuclease/exonuclease/phosphatase" evidence="7">
    <location>
        <begin position="1468"/>
        <end position="1709"/>
    </location>
</feature>
<evidence type="ECO:0000256" key="3">
    <source>
        <dbReference type="ARBA" id="ARBA00022723"/>
    </source>
</evidence>
<dbReference type="GO" id="GO:0004519">
    <property type="term" value="F:endonuclease activity"/>
    <property type="evidence" value="ECO:0007669"/>
    <property type="project" value="UniProtKB-KW"/>
</dbReference>
<organism evidence="8 9">
    <name type="scientific">Durusdinium trenchii</name>
    <dbReference type="NCBI Taxonomy" id="1381693"/>
    <lineage>
        <taxon>Eukaryota</taxon>
        <taxon>Sar</taxon>
        <taxon>Alveolata</taxon>
        <taxon>Dinophyceae</taxon>
        <taxon>Suessiales</taxon>
        <taxon>Symbiodiniaceae</taxon>
        <taxon>Durusdinium</taxon>
    </lineage>
</organism>
<comment type="cofactor">
    <cofactor evidence="1">
        <name>Mg(2+)</name>
        <dbReference type="ChEBI" id="CHEBI:18420"/>
    </cofactor>
</comment>
<comment type="caution">
    <text evidence="8">The sequence shown here is derived from an EMBL/GenBank/DDBJ whole genome shotgun (WGS) entry which is preliminary data.</text>
</comment>
<feature type="compositionally biased region" description="Low complexity" evidence="6">
    <location>
        <begin position="351"/>
        <end position="364"/>
    </location>
</feature>